<feature type="region of interest" description="Disordered" evidence="2">
    <location>
        <begin position="239"/>
        <end position="259"/>
    </location>
</feature>
<organism evidence="3 4">
    <name type="scientific">Rhynchophorus ferrugineus</name>
    <name type="common">Red palm weevil</name>
    <name type="synonym">Curculio ferrugineus</name>
    <dbReference type="NCBI Taxonomy" id="354439"/>
    <lineage>
        <taxon>Eukaryota</taxon>
        <taxon>Metazoa</taxon>
        <taxon>Ecdysozoa</taxon>
        <taxon>Arthropoda</taxon>
        <taxon>Hexapoda</taxon>
        <taxon>Insecta</taxon>
        <taxon>Pterygota</taxon>
        <taxon>Neoptera</taxon>
        <taxon>Endopterygota</taxon>
        <taxon>Coleoptera</taxon>
        <taxon>Polyphaga</taxon>
        <taxon>Cucujiformia</taxon>
        <taxon>Curculionidae</taxon>
        <taxon>Dryophthorinae</taxon>
        <taxon>Rhynchophorus</taxon>
    </lineage>
</organism>
<feature type="coiled-coil region" evidence="1">
    <location>
        <begin position="33"/>
        <end position="60"/>
    </location>
</feature>
<comment type="caution">
    <text evidence="3">The sequence shown here is derived from an EMBL/GenBank/DDBJ whole genome shotgun (WGS) entry which is preliminary data.</text>
</comment>
<feature type="region of interest" description="Disordered" evidence="2">
    <location>
        <begin position="309"/>
        <end position="368"/>
    </location>
</feature>
<dbReference type="OrthoDB" id="6158299at2759"/>
<gene>
    <name evidence="3" type="ORF">GWI33_006552</name>
</gene>
<evidence type="ECO:0000313" key="3">
    <source>
        <dbReference type="EMBL" id="KAF7286258.1"/>
    </source>
</evidence>
<dbReference type="AlphaFoldDB" id="A0A834MJJ5"/>
<evidence type="ECO:0000313" key="4">
    <source>
        <dbReference type="Proteomes" id="UP000625711"/>
    </source>
</evidence>
<accession>A0A834MJJ5</accession>
<feature type="compositionally biased region" description="Polar residues" evidence="2">
    <location>
        <begin position="313"/>
        <end position="326"/>
    </location>
</feature>
<reference evidence="3" key="1">
    <citation type="submission" date="2020-08" db="EMBL/GenBank/DDBJ databases">
        <title>Genome sequencing and assembly of the red palm weevil Rhynchophorus ferrugineus.</title>
        <authorList>
            <person name="Dias G.B."/>
            <person name="Bergman C.M."/>
            <person name="Manee M."/>
        </authorList>
    </citation>
    <scope>NUCLEOTIDE SEQUENCE</scope>
    <source>
        <strain evidence="3">AA-2017</strain>
        <tissue evidence="3">Whole larva</tissue>
    </source>
</reference>
<feature type="compositionally biased region" description="Polar residues" evidence="2">
    <location>
        <begin position="240"/>
        <end position="251"/>
    </location>
</feature>
<feature type="compositionally biased region" description="Basic and acidic residues" evidence="2">
    <location>
        <begin position="327"/>
        <end position="336"/>
    </location>
</feature>
<proteinExistence type="predicted"/>
<feature type="compositionally biased region" description="Basic and acidic residues" evidence="2">
    <location>
        <begin position="190"/>
        <end position="207"/>
    </location>
</feature>
<feature type="region of interest" description="Disordered" evidence="2">
    <location>
        <begin position="184"/>
        <end position="221"/>
    </location>
</feature>
<keyword evidence="1" id="KW-0175">Coiled coil</keyword>
<sequence length="939" mass="107420">MKYHTIGSGNVSNEGKKSSFTIYADMDLSQTKMAYTESDMKKLREELEDVQKALKFQTKRCSQLVSEYTRKLQKKEQLYQNEKVLRDTQLAKVLKALLIFEARLKQEQKFISHQLSEKDYIIKTQSNDIKKLLASQYCKNCNQFYTTSSTTLESFNSSSEYGATEQDYQSSNFESFDSSSETYATLSERGYNKSENETEEETREKNIYQKSRYSSQGRKKIPHRKSVGTYFEVLKLRNDSPLSNEDNTSADYDNLDSLPPESVSDKISVVSENIQNIFNKVSNAESTASESNISSSECDKTVISAKLEEKPCDNNNQISHEVTSVKPSEKDSKNSENKLSQTIPVFESSGDSNDNWYASASDQEDEEQRDIYRNNPVLECMNQILLQNMNDINSPPKTPNIERKSVNNNKRVTFSDEETKFGEEKVDTHHDYYETPIQKAPNFYETPQSIYSNDYEQILSKCNETFTETNKPEVSGRKSTDSKVSSHYIEMEKLPENDTFDTANGIIRKSKILRTPPALPPKPPNLVSKYKIQAIPKKTPSEHSSSVDMEPDYCSISELNLPQSKNMSVKRINVVADVHSPTSLDVINKMNVPSPNERNVKKPDDLDTVIASKEEIPNMLVKKCVENLNIQMAKHTTVKSELGAHSPKRKIEIEIPKLPQVSEIIIPDDPDEKEEERIAQDNYVKNNTQVIKSKNVTNNRRPIVMGSSVSSLISSFNNHQILNEIKKKHDRPKADNVKMLSGFDNLQNLDKQLAQAGGDKPKDVPTFQNFDLSQNFEEFKLDDCEIEEYDVEEELKREDEKGEKAFKLAMDKPPPKPERKNPSRVDLIRATKDKPIVNLDVNSVELLKQQLRVQRIQNQAKSVNRESIKHYTTEPTYEHFLECTGLSSKSIMTPSRFLTNHKHMLKPKDVKLRSKIKVTTGIFEKTNGTTVKYWSEPFV</sequence>
<name>A0A834MJJ5_RHYFE</name>
<keyword evidence="4" id="KW-1185">Reference proteome</keyword>
<protein>
    <submittedName>
        <fullName evidence="3">Uncharacterized protein</fullName>
    </submittedName>
</protein>
<dbReference type="Proteomes" id="UP000625711">
    <property type="component" value="Unassembled WGS sequence"/>
</dbReference>
<evidence type="ECO:0000256" key="1">
    <source>
        <dbReference type="SAM" id="Coils"/>
    </source>
</evidence>
<feature type="compositionally biased region" description="Polar residues" evidence="2">
    <location>
        <begin position="337"/>
        <end position="361"/>
    </location>
</feature>
<evidence type="ECO:0000256" key="2">
    <source>
        <dbReference type="SAM" id="MobiDB-lite"/>
    </source>
</evidence>
<dbReference type="EMBL" id="JAACXV010000032">
    <property type="protein sequence ID" value="KAF7286258.1"/>
    <property type="molecule type" value="Genomic_DNA"/>
</dbReference>